<dbReference type="EMBL" id="LUEZ02000005">
    <property type="protein sequence ID" value="RDB30572.1"/>
    <property type="molecule type" value="Genomic_DNA"/>
</dbReference>
<organism evidence="1 2">
    <name type="scientific">Hypsizygus marmoreus</name>
    <name type="common">White beech mushroom</name>
    <name type="synonym">Agaricus marmoreus</name>
    <dbReference type="NCBI Taxonomy" id="39966"/>
    <lineage>
        <taxon>Eukaryota</taxon>
        <taxon>Fungi</taxon>
        <taxon>Dikarya</taxon>
        <taxon>Basidiomycota</taxon>
        <taxon>Agaricomycotina</taxon>
        <taxon>Agaricomycetes</taxon>
        <taxon>Agaricomycetidae</taxon>
        <taxon>Agaricales</taxon>
        <taxon>Tricholomatineae</taxon>
        <taxon>Lyophyllaceae</taxon>
        <taxon>Hypsizygus</taxon>
    </lineage>
</organism>
<name>A0A369KAF6_HYPMA</name>
<evidence type="ECO:0000313" key="1">
    <source>
        <dbReference type="EMBL" id="RDB30572.1"/>
    </source>
</evidence>
<keyword evidence="2" id="KW-1185">Reference proteome</keyword>
<reference evidence="1" key="1">
    <citation type="submission" date="2018-04" db="EMBL/GenBank/DDBJ databases">
        <title>Whole genome sequencing of Hypsizygus marmoreus.</title>
        <authorList>
            <person name="Choi I.-G."/>
            <person name="Min B."/>
            <person name="Kim J.-G."/>
            <person name="Kim S."/>
            <person name="Oh Y.-L."/>
            <person name="Kong W.-S."/>
            <person name="Park H."/>
            <person name="Jeong J."/>
            <person name="Song E.-S."/>
        </authorList>
    </citation>
    <scope>NUCLEOTIDE SEQUENCE [LARGE SCALE GENOMIC DNA]</scope>
    <source>
        <strain evidence="1">51987-8</strain>
    </source>
</reference>
<sequence length="116" mass="13203">MINRLSRIPSQKHPKTCPALPSTRYAADLRSMLSLHVWLRSEKPIPYEVVFRKCLRHASSRRSSIFRILHFCSCSRSCSSPQYQHMSESVNSHSIIPAATGMGVNARPILSTSRMY</sequence>
<gene>
    <name evidence="1" type="ORF">Hypma_006988</name>
</gene>
<dbReference type="AlphaFoldDB" id="A0A369KAF6"/>
<dbReference type="InParanoid" id="A0A369KAF6"/>
<proteinExistence type="predicted"/>
<comment type="caution">
    <text evidence="1">The sequence shown here is derived from an EMBL/GenBank/DDBJ whole genome shotgun (WGS) entry which is preliminary data.</text>
</comment>
<evidence type="ECO:0000313" key="2">
    <source>
        <dbReference type="Proteomes" id="UP000076154"/>
    </source>
</evidence>
<accession>A0A369KAF6</accession>
<protein>
    <submittedName>
        <fullName evidence="1">Uncharacterized protein</fullName>
    </submittedName>
</protein>
<dbReference type="Proteomes" id="UP000076154">
    <property type="component" value="Unassembled WGS sequence"/>
</dbReference>